<reference evidence="4 5" key="1">
    <citation type="submission" date="2016-10" db="EMBL/GenBank/DDBJ databases">
        <authorList>
            <person name="de Groot N.N."/>
        </authorList>
    </citation>
    <scope>NUCLEOTIDE SEQUENCE [LARGE SCALE GENOMIC DNA]</scope>
    <source>
        <strain evidence="4 5">DSM 27078</strain>
    </source>
</reference>
<evidence type="ECO:0000256" key="1">
    <source>
        <dbReference type="SAM" id="Coils"/>
    </source>
</evidence>
<feature type="region of interest" description="Disordered" evidence="2">
    <location>
        <begin position="32"/>
        <end position="60"/>
    </location>
</feature>
<keyword evidence="5" id="KW-1185">Reference proteome</keyword>
<sequence length="350" mass="40134">MKKIIFTLVFCFATLFSYSQIPSINEKKVKNYSVKTESETKGTNDSIKAENNKKPNIKTEEEKNYKAHYEKKKDSIIYIINKLIEKQKKVISDRNAMIQISEEIEENRIALEKIELEKKRLHVEKRYWLPTKNSNFRNHFYETHYASSLEKTTLLNSFSATLNDNSNIVQSELIADRCGWFRVSFGSVLSVATDTTKAKIENDNLERLIGGGGNFYLDFTLPIITSYTDAFFTDYLYLSCKAASDISGFGNNVDVSTFNGSIGLTNYIGLSTEEKKFNFFLLTDVTAYKGNNAFYDNLKLNHNRWFLNSNISFGVTLLNNYRIICRTNLSSEPSLRTEKFAVGIQLLSSK</sequence>
<dbReference type="AlphaFoldDB" id="A0A1H9CT65"/>
<feature type="signal peptide" evidence="3">
    <location>
        <begin position="1"/>
        <end position="19"/>
    </location>
</feature>
<feature type="coiled-coil region" evidence="1">
    <location>
        <begin position="97"/>
        <end position="124"/>
    </location>
</feature>
<dbReference type="Proteomes" id="UP000198648">
    <property type="component" value="Unassembled WGS sequence"/>
</dbReference>
<evidence type="ECO:0008006" key="6">
    <source>
        <dbReference type="Google" id="ProtNLM"/>
    </source>
</evidence>
<keyword evidence="1" id="KW-0175">Coiled coil</keyword>
<feature type="compositionally biased region" description="Basic and acidic residues" evidence="2">
    <location>
        <begin position="36"/>
        <end position="60"/>
    </location>
</feature>
<accession>A0A1H9CT65</accession>
<protein>
    <recommendedName>
        <fullName evidence="6">Secreted protein</fullName>
    </recommendedName>
</protein>
<feature type="chain" id="PRO_5011542766" description="Secreted protein" evidence="3">
    <location>
        <begin position="20"/>
        <end position="350"/>
    </location>
</feature>
<evidence type="ECO:0000313" key="5">
    <source>
        <dbReference type="Proteomes" id="UP000198648"/>
    </source>
</evidence>
<evidence type="ECO:0000313" key="4">
    <source>
        <dbReference type="EMBL" id="SEQ04410.1"/>
    </source>
</evidence>
<evidence type="ECO:0000256" key="2">
    <source>
        <dbReference type="SAM" id="MobiDB-lite"/>
    </source>
</evidence>
<name>A0A1H9CT65_9FLAO</name>
<organism evidence="4 5">
    <name type="scientific">Flavobacterium urocaniciphilum</name>
    <dbReference type="NCBI Taxonomy" id="1299341"/>
    <lineage>
        <taxon>Bacteria</taxon>
        <taxon>Pseudomonadati</taxon>
        <taxon>Bacteroidota</taxon>
        <taxon>Flavobacteriia</taxon>
        <taxon>Flavobacteriales</taxon>
        <taxon>Flavobacteriaceae</taxon>
        <taxon>Flavobacterium</taxon>
    </lineage>
</organism>
<dbReference type="OrthoDB" id="1377115at2"/>
<dbReference type="EMBL" id="FOEI01000005">
    <property type="protein sequence ID" value="SEQ04410.1"/>
    <property type="molecule type" value="Genomic_DNA"/>
</dbReference>
<gene>
    <name evidence="4" type="ORF">SAMN05444005_10570</name>
</gene>
<proteinExistence type="predicted"/>
<dbReference type="RefSeq" id="WP_091468359.1">
    <property type="nucleotide sequence ID" value="NZ_FOEI01000005.1"/>
</dbReference>
<keyword evidence="3" id="KW-0732">Signal</keyword>
<evidence type="ECO:0000256" key="3">
    <source>
        <dbReference type="SAM" id="SignalP"/>
    </source>
</evidence>